<evidence type="ECO:0000256" key="9">
    <source>
        <dbReference type="SAM" id="Phobius"/>
    </source>
</evidence>
<dbReference type="SUPFAM" id="SSF58104">
    <property type="entry name" value="Methyl-accepting chemotaxis protein (MCP) signaling domain"/>
    <property type="match status" value="1"/>
</dbReference>
<dbReference type="PROSITE" id="PS50111">
    <property type="entry name" value="CHEMOTAXIS_TRANSDUC_2"/>
    <property type="match status" value="1"/>
</dbReference>
<name>A0ABT4GLH8_9BACL</name>
<protein>
    <submittedName>
        <fullName evidence="12">Methyl-accepting chemotaxis protein</fullName>
    </submittedName>
</protein>
<dbReference type="PANTHER" id="PTHR32089">
    <property type="entry name" value="METHYL-ACCEPTING CHEMOTAXIS PROTEIN MCPB"/>
    <property type="match status" value="1"/>
</dbReference>
<keyword evidence="2" id="KW-1003">Cell membrane</keyword>
<evidence type="ECO:0000256" key="7">
    <source>
        <dbReference type="ARBA" id="ARBA00029447"/>
    </source>
</evidence>
<evidence type="ECO:0000256" key="8">
    <source>
        <dbReference type="PROSITE-ProRule" id="PRU00284"/>
    </source>
</evidence>
<dbReference type="InterPro" id="IPR029151">
    <property type="entry name" value="Sensor-like_sf"/>
</dbReference>
<evidence type="ECO:0000256" key="1">
    <source>
        <dbReference type="ARBA" id="ARBA00004651"/>
    </source>
</evidence>
<dbReference type="SMART" id="SM00304">
    <property type="entry name" value="HAMP"/>
    <property type="match status" value="1"/>
</dbReference>
<comment type="caution">
    <text evidence="12">The sequence shown here is derived from an EMBL/GenBank/DDBJ whole genome shotgun (WGS) entry which is preliminary data.</text>
</comment>
<dbReference type="Pfam" id="PF17202">
    <property type="entry name" value="sCache_3_3"/>
    <property type="match status" value="1"/>
</dbReference>
<keyword evidence="5 9" id="KW-0472">Membrane</keyword>
<feature type="transmembrane region" description="Helical" evidence="9">
    <location>
        <begin position="6"/>
        <end position="29"/>
    </location>
</feature>
<comment type="similarity">
    <text evidence="7">Belongs to the methyl-accepting chemotaxis (MCP) protein family.</text>
</comment>
<dbReference type="EMBL" id="JAMDMX010000124">
    <property type="protein sequence ID" value="MCY9697067.1"/>
    <property type="molecule type" value="Genomic_DNA"/>
</dbReference>
<evidence type="ECO:0000313" key="12">
    <source>
        <dbReference type="EMBL" id="MCY9697067.1"/>
    </source>
</evidence>
<keyword evidence="6 8" id="KW-0807">Transducer</keyword>
<dbReference type="RefSeq" id="WP_268617966.1">
    <property type="nucleotide sequence ID" value="NZ_JAMDMX010000124.1"/>
</dbReference>
<dbReference type="InterPro" id="IPR003660">
    <property type="entry name" value="HAMP_dom"/>
</dbReference>
<evidence type="ECO:0000259" key="10">
    <source>
        <dbReference type="PROSITE" id="PS50111"/>
    </source>
</evidence>
<evidence type="ECO:0000256" key="4">
    <source>
        <dbReference type="ARBA" id="ARBA00022989"/>
    </source>
</evidence>
<organism evidence="12 13">
    <name type="scientific">Paenibacillus alginolyticus</name>
    <dbReference type="NCBI Taxonomy" id="59839"/>
    <lineage>
        <taxon>Bacteria</taxon>
        <taxon>Bacillati</taxon>
        <taxon>Bacillota</taxon>
        <taxon>Bacilli</taxon>
        <taxon>Bacillales</taxon>
        <taxon>Paenibacillaceae</taxon>
        <taxon>Paenibacillus</taxon>
    </lineage>
</organism>
<evidence type="ECO:0000256" key="3">
    <source>
        <dbReference type="ARBA" id="ARBA00022692"/>
    </source>
</evidence>
<dbReference type="PROSITE" id="PS50885">
    <property type="entry name" value="HAMP"/>
    <property type="match status" value="1"/>
</dbReference>
<dbReference type="SMART" id="SM00283">
    <property type="entry name" value="MA"/>
    <property type="match status" value="1"/>
</dbReference>
<keyword evidence="13" id="KW-1185">Reference proteome</keyword>
<evidence type="ECO:0000259" key="11">
    <source>
        <dbReference type="PROSITE" id="PS50885"/>
    </source>
</evidence>
<evidence type="ECO:0000313" key="13">
    <source>
        <dbReference type="Proteomes" id="UP001527099"/>
    </source>
</evidence>
<proteinExistence type="inferred from homology"/>
<dbReference type="Pfam" id="PF00672">
    <property type="entry name" value="HAMP"/>
    <property type="match status" value="1"/>
</dbReference>
<accession>A0ABT4GLH8</accession>
<sequence>MKLHSMITKIMILFLVVLSLFTIIINFYVGKQVKEKFVLAAQNKLTSDLAMSTAFLNVKYPGNWRIQGDKLVKGNTIINENFEIVDEIGKLTGDTVTIFLGDTRITTNVQKDGKRAVGTKVSDAVKDVVLKTGSTYIGEADVVGTISETMYEPIKNESGMIIGIFYVGVPKKPFDVLAQNISNKIYKISVITLILSLLCSYIISRPTILSIRRLVMATKQIANKDLTHKVQVHSRDELGELAQSFEIMRINLLVMLSDLGDISLNLKENSNYLAEAAKQTELASNEVSNAIQHVAEGTTEQTFHVQSIQDKIEHTLIEVQKGKQKAEDTFDYALHSVEVAMKGEHALKRTIDHLLGVSESVKVATNSIQKLGKRSDEIGGIIQVISDIANQTNLLALNAAIEAARAGESGRGFTVVASEVKKLAEQSKVSAEKITNLIHDIQADTSITVRMMEENLEAVEEQVSIISLSGQALQEIVENTSVTKENADSLKLIFKDMVGRSIEVKESIQRVTQLVESTAAVGEEVAASTEEQLAAANEISSSSRGVLFIANNLNRKIEEFKIQ</sequence>
<dbReference type="InterPro" id="IPR004089">
    <property type="entry name" value="MCPsignal_dom"/>
</dbReference>
<evidence type="ECO:0000256" key="2">
    <source>
        <dbReference type="ARBA" id="ARBA00022475"/>
    </source>
</evidence>
<dbReference type="PANTHER" id="PTHR32089:SF112">
    <property type="entry name" value="LYSOZYME-LIKE PROTEIN-RELATED"/>
    <property type="match status" value="1"/>
</dbReference>
<dbReference type="SUPFAM" id="SSF103190">
    <property type="entry name" value="Sensory domain-like"/>
    <property type="match status" value="1"/>
</dbReference>
<keyword evidence="3 9" id="KW-0812">Transmembrane</keyword>
<feature type="transmembrane region" description="Helical" evidence="9">
    <location>
        <begin position="185"/>
        <end position="203"/>
    </location>
</feature>
<dbReference type="InterPro" id="IPR004090">
    <property type="entry name" value="Chemotax_Me-accpt_rcpt"/>
</dbReference>
<feature type="domain" description="HAMP" evidence="11">
    <location>
        <begin position="205"/>
        <end position="257"/>
    </location>
</feature>
<evidence type="ECO:0000256" key="6">
    <source>
        <dbReference type="ARBA" id="ARBA00023224"/>
    </source>
</evidence>
<dbReference type="Proteomes" id="UP001527099">
    <property type="component" value="Unassembled WGS sequence"/>
</dbReference>
<comment type="subcellular location">
    <subcellularLocation>
        <location evidence="1">Cell membrane</location>
        <topology evidence="1">Multi-pass membrane protein</topology>
    </subcellularLocation>
</comment>
<dbReference type="CDD" id="cd06225">
    <property type="entry name" value="HAMP"/>
    <property type="match status" value="1"/>
</dbReference>
<dbReference type="CDD" id="cd11386">
    <property type="entry name" value="MCP_signal"/>
    <property type="match status" value="1"/>
</dbReference>
<dbReference type="Pfam" id="PF00015">
    <property type="entry name" value="MCPsignal"/>
    <property type="match status" value="1"/>
</dbReference>
<dbReference type="PRINTS" id="PR00260">
    <property type="entry name" value="CHEMTRNSDUCR"/>
</dbReference>
<dbReference type="Gene3D" id="1.10.287.950">
    <property type="entry name" value="Methyl-accepting chemotaxis protein"/>
    <property type="match status" value="1"/>
</dbReference>
<reference evidence="12 13" key="1">
    <citation type="submission" date="2022-05" db="EMBL/GenBank/DDBJ databases">
        <title>Genome Sequencing of Bee-Associated Microbes.</title>
        <authorList>
            <person name="Dunlap C."/>
        </authorList>
    </citation>
    <scope>NUCLEOTIDE SEQUENCE [LARGE SCALE GENOMIC DNA]</scope>
    <source>
        <strain evidence="12 13">NRRL B-14421</strain>
    </source>
</reference>
<gene>
    <name evidence="12" type="ORF">M5X19_29990</name>
</gene>
<dbReference type="InterPro" id="IPR033463">
    <property type="entry name" value="sCache_3"/>
</dbReference>
<feature type="domain" description="Methyl-accepting transducer" evidence="10">
    <location>
        <begin position="276"/>
        <end position="526"/>
    </location>
</feature>
<dbReference type="Gene3D" id="6.10.340.10">
    <property type="match status" value="1"/>
</dbReference>
<evidence type="ECO:0000256" key="5">
    <source>
        <dbReference type="ARBA" id="ARBA00023136"/>
    </source>
</evidence>
<keyword evidence="4 9" id="KW-1133">Transmembrane helix</keyword>